<name>A0ABP3S1N3_9CAUL</name>
<keyword evidence="2" id="KW-1185">Reference proteome</keyword>
<sequence length="369" mass="39572">MLRLGGLGLGFGVVALTLGVMAWGDGWEPFGSDAYGMKWGLGRDIYLSADRAKIAGDDLWIVSGNGKLFRVSERAATAEDASLEDNVLDICVSGDTVRLISAPTSRLSEWTMRTRENGAWKPGPTFDSRGAGLVAIVCGEGGVTVVTSRHLINLNQNGVTHRIRLSHRIPSAMSNTVIEQGRQLLIGANWGHYGGGLYRLDWETGEVTVVESAPGEPCERFLDAECSPIVGMVPIPWKPQCTAALVGGGGYSVERNAVLEVCGSEVKPLLRADCGTDLDPKGDTRTMLPCMSTGLAAVDGRLLLMGTHAPLWRTAEEEVDGRSPTFQSIGPYRIAFEGNVVLIDRLNNREEIPDLLAVPRPRAESGATT</sequence>
<organism evidence="1 2">
    <name type="scientific">Brevundimonas kwangchunensis</name>
    <dbReference type="NCBI Taxonomy" id="322163"/>
    <lineage>
        <taxon>Bacteria</taxon>
        <taxon>Pseudomonadati</taxon>
        <taxon>Pseudomonadota</taxon>
        <taxon>Alphaproteobacteria</taxon>
        <taxon>Caulobacterales</taxon>
        <taxon>Caulobacteraceae</taxon>
        <taxon>Brevundimonas</taxon>
    </lineage>
</organism>
<protein>
    <recommendedName>
        <fullName evidence="3">DUF4915 domain-containing protein</fullName>
    </recommendedName>
</protein>
<evidence type="ECO:0008006" key="3">
    <source>
        <dbReference type="Google" id="ProtNLM"/>
    </source>
</evidence>
<reference evidence="2" key="1">
    <citation type="journal article" date="2019" name="Int. J. Syst. Evol. Microbiol.">
        <title>The Global Catalogue of Microorganisms (GCM) 10K type strain sequencing project: providing services to taxonomists for standard genome sequencing and annotation.</title>
        <authorList>
            <consortium name="The Broad Institute Genomics Platform"/>
            <consortium name="The Broad Institute Genome Sequencing Center for Infectious Disease"/>
            <person name="Wu L."/>
            <person name="Ma J."/>
        </authorList>
    </citation>
    <scope>NUCLEOTIDE SEQUENCE [LARGE SCALE GENOMIC DNA]</scope>
    <source>
        <strain evidence="2">JCM 12928</strain>
    </source>
</reference>
<accession>A0ABP3S1N3</accession>
<dbReference type="SUPFAM" id="SSF75011">
    <property type="entry name" value="3-carboxy-cis,cis-mucoante lactonizing enzyme"/>
    <property type="match status" value="1"/>
</dbReference>
<comment type="caution">
    <text evidence="1">The sequence shown here is derived from an EMBL/GenBank/DDBJ whole genome shotgun (WGS) entry which is preliminary data.</text>
</comment>
<proteinExistence type="predicted"/>
<evidence type="ECO:0000313" key="2">
    <source>
        <dbReference type="Proteomes" id="UP001501352"/>
    </source>
</evidence>
<dbReference type="EMBL" id="BAAAGA010000005">
    <property type="protein sequence ID" value="GAA0623652.1"/>
    <property type="molecule type" value="Genomic_DNA"/>
</dbReference>
<dbReference type="Proteomes" id="UP001501352">
    <property type="component" value="Unassembled WGS sequence"/>
</dbReference>
<evidence type="ECO:0000313" key="1">
    <source>
        <dbReference type="EMBL" id="GAA0623652.1"/>
    </source>
</evidence>
<gene>
    <name evidence="1" type="ORF">GCM10009422_19690</name>
</gene>